<dbReference type="PROSITE" id="PS50927">
    <property type="entry name" value="BULB_LECTIN"/>
    <property type="match status" value="2"/>
</dbReference>
<feature type="signal peptide" evidence="3">
    <location>
        <begin position="1"/>
        <end position="21"/>
    </location>
</feature>
<evidence type="ECO:0000256" key="1">
    <source>
        <dbReference type="ARBA" id="ARBA00022729"/>
    </source>
</evidence>
<keyword evidence="6" id="KW-1185">Reference proteome</keyword>
<dbReference type="InterPro" id="IPR036426">
    <property type="entry name" value="Bulb-type_lectin_dom_sf"/>
</dbReference>
<evidence type="ECO:0000313" key="6">
    <source>
        <dbReference type="Proteomes" id="UP000245207"/>
    </source>
</evidence>
<organism evidence="5 6">
    <name type="scientific">Artemisia annua</name>
    <name type="common">Sweet wormwood</name>
    <dbReference type="NCBI Taxonomy" id="35608"/>
    <lineage>
        <taxon>Eukaryota</taxon>
        <taxon>Viridiplantae</taxon>
        <taxon>Streptophyta</taxon>
        <taxon>Embryophyta</taxon>
        <taxon>Tracheophyta</taxon>
        <taxon>Spermatophyta</taxon>
        <taxon>Magnoliopsida</taxon>
        <taxon>eudicotyledons</taxon>
        <taxon>Gunneridae</taxon>
        <taxon>Pentapetalae</taxon>
        <taxon>asterids</taxon>
        <taxon>campanulids</taxon>
        <taxon>Asterales</taxon>
        <taxon>Asteraceae</taxon>
        <taxon>Asteroideae</taxon>
        <taxon>Anthemideae</taxon>
        <taxon>Artemisiinae</taxon>
        <taxon>Artemisia</taxon>
    </lineage>
</organism>
<evidence type="ECO:0000256" key="2">
    <source>
        <dbReference type="ARBA" id="ARBA00023180"/>
    </source>
</evidence>
<gene>
    <name evidence="5" type="ORF">CTI12_AA164910</name>
</gene>
<dbReference type="SMART" id="SM00108">
    <property type="entry name" value="B_lectin"/>
    <property type="match status" value="2"/>
</dbReference>
<dbReference type="Gene3D" id="2.90.10.10">
    <property type="entry name" value="Bulb-type lectin domain"/>
    <property type="match status" value="2"/>
</dbReference>
<keyword evidence="1 3" id="KW-0732">Signal</keyword>
<evidence type="ECO:0000313" key="5">
    <source>
        <dbReference type="EMBL" id="PWA83722.1"/>
    </source>
</evidence>
<evidence type="ECO:0000256" key="3">
    <source>
        <dbReference type="SAM" id="SignalP"/>
    </source>
</evidence>
<dbReference type="OrthoDB" id="4062651at2759"/>
<feature type="domain" description="Bulb-type lectin" evidence="4">
    <location>
        <begin position="180"/>
        <end position="304"/>
    </location>
</feature>
<keyword evidence="2" id="KW-0325">Glycoprotein</keyword>
<feature type="chain" id="PRO_5015601810" evidence="3">
    <location>
        <begin position="22"/>
        <end position="372"/>
    </location>
</feature>
<dbReference type="EMBL" id="PKPP01001314">
    <property type="protein sequence ID" value="PWA83722.1"/>
    <property type="molecule type" value="Genomic_DNA"/>
</dbReference>
<sequence length="372" mass="40780">MLWLCCLLFMVPSSFLPLSASVNSISINSSISINQTIISTDGKFALGFFSPGNSTSSYLGIWYNTIPKLTVIWVANRASPVPKGLLPVFRVSEDGNLVVLSGRKVVWTSNVSVISASVHSAEAVLLDNGNLVLKHGENDLWQSFDHPTDTIVSGMKMSSNRRTGKQMHLTSWVDDEHPQQDSISINSSISINQTIISAEGKFALGFFSPGNSTSSYLGIWYNTIPKLTVIWVANRASPVPKGSLPVFRVSEDGNLVVLSGRKVVWTSNVSVISASVHSAEAVLHDNGNLVLKHGENDLWQSFDHPTDTSVPGMKMSSNRRTGKQMRLTSWVDDEHPQQGIYSIVCLQTQLKHGSPWFLAGKFNSRHGYKQHG</sequence>
<dbReference type="STRING" id="35608.A0A2U1PD84"/>
<proteinExistence type="predicted"/>
<feature type="domain" description="Bulb-type lectin" evidence="4">
    <location>
        <begin position="22"/>
        <end position="146"/>
    </location>
</feature>
<dbReference type="CDD" id="cd00028">
    <property type="entry name" value="B_lectin"/>
    <property type="match status" value="2"/>
</dbReference>
<dbReference type="SUPFAM" id="SSF51110">
    <property type="entry name" value="alpha-D-mannose-specific plant lectins"/>
    <property type="match status" value="2"/>
</dbReference>
<accession>A0A2U1PD84</accession>
<protein>
    <submittedName>
        <fullName evidence="5">S-locus glycoprotein domain-containing protein</fullName>
    </submittedName>
</protein>
<evidence type="ECO:0000259" key="4">
    <source>
        <dbReference type="PROSITE" id="PS50927"/>
    </source>
</evidence>
<comment type="caution">
    <text evidence="5">The sequence shown here is derived from an EMBL/GenBank/DDBJ whole genome shotgun (WGS) entry which is preliminary data.</text>
</comment>
<name>A0A2U1PD84_ARTAN</name>
<dbReference type="InterPro" id="IPR001480">
    <property type="entry name" value="Bulb-type_lectin_dom"/>
</dbReference>
<dbReference type="PANTHER" id="PTHR32444">
    <property type="entry name" value="BULB-TYPE LECTIN DOMAIN-CONTAINING PROTEIN"/>
    <property type="match status" value="1"/>
</dbReference>
<reference evidence="5 6" key="1">
    <citation type="journal article" date="2018" name="Mol. Plant">
        <title>The genome of Artemisia annua provides insight into the evolution of Asteraceae family and artemisinin biosynthesis.</title>
        <authorList>
            <person name="Shen Q."/>
            <person name="Zhang L."/>
            <person name="Liao Z."/>
            <person name="Wang S."/>
            <person name="Yan T."/>
            <person name="Shi P."/>
            <person name="Liu M."/>
            <person name="Fu X."/>
            <person name="Pan Q."/>
            <person name="Wang Y."/>
            <person name="Lv Z."/>
            <person name="Lu X."/>
            <person name="Zhang F."/>
            <person name="Jiang W."/>
            <person name="Ma Y."/>
            <person name="Chen M."/>
            <person name="Hao X."/>
            <person name="Li L."/>
            <person name="Tang Y."/>
            <person name="Lv G."/>
            <person name="Zhou Y."/>
            <person name="Sun X."/>
            <person name="Brodelius P.E."/>
            <person name="Rose J.K.C."/>
            <person name="Tang K."/>
        </authorList>
    </citation>
    <scope>NUCLEOTIDE SEQUENCE [LARGE SCALE GENOMIC DNA]</scope>
    <source>
        <strain evidence="6">cv. Huhao1</strain>
        <tissue evidence="5">Leaf</tissue>
    </source>
</reference>
<dbReference type="AlphaFoldDB" id="A0A2U1PD84"/>
<dbReference type="PANTHER" id="PTHR32444:SF246">
    <property type="entry name" value="S-LOCUS-SPECIFIC GLYCOPROTEIN S13-LIKE"/>
    <property type="match status" value="1"/>
</dbReference>
<dbReference type="Proteomes" id="UP000245207">
    <property type="component" value="Unassembled WGS sequence"/>
</dbReference>
<dbReference type="FunFam" id="2.90.10.10:FF:000005">
    <property type="entry name" value="G-type lectin S-receptor-like serine/threonine-protein kinase"/>
    <property type="match status" value="1"/>
</dbReference>
<dbReference type="Pfam" id="PF01453">
    <property type="entry name" value="B_lectin"/>
    <property type="match status" value="2"/>
</dbReference>